<dbReference type="GO" id="GO:0016020">
    <property type="term" value="C:membrane"/>
    <property type="evidence" value="ECO:0007669"/>
    <property type="project" value="GOC"/>
</dbReference>
<evidence type="ECO:0000313" key="7">
    <source>
        <dbReference type="Proteomes" id="UP000799750"/>
    </source>
</evidence>
<sequence>MAPKFKDGDVVATFSGKWISWAHTGAAYAAFLGALIVGIGLHYKKIVQNEYYGYPDEWFPSVSATIGDRYPERSVFMVFIAITSGPRFALVGLYYILTRKHNSSLPKFIAGVGVFRTLTCGGWTYVTSTDDHHWHDIFMVSYLVATVPWTLGCIALSPRNPTAVKYRKIFGGGFFVTLVPLTYFFLQHKVHRVAGAYTTYALFEWLTVLLDVGFDAVTVLDFASLEIVIKDVRGLSRGNYPTVADSVLEKQKDKEVGAVFSGAFSWSAAIDAAADVYTGFVFWSMLTSLALLIWYFPLWYMGLCGYEIAILVTISPFLLGIKPLRFLAVRQVRFCHLLSLVGLLSFLTKTPESRLFTTAFGVGMSTLSWTATFYGERSQPHRLEARISAFVLGLLASSIAKFAFWTNNPIWPIMHGPNGGWNKVGLALAVLAILRSTRATASSGADMPAPGSSKGSRTLAALGLAGLFFALHTLLSDSSTMISWGWEGFPVRGPLAVPHGAYTLIAMGLGLIIGLFYPTFTRSWTFYGIGSIGAAVLTTYSHWTGYYGALVITVYIMALSPVLISSAARFPPGSTFGLAFLVYNLALLAHVWTVAYAFVPGGPLLRERTDIVMTVMMLLIGCGVFGASSQKVSPSNAKYRAKLGSINPAARKQRSYYLYILLGLELLATSVAYLRFPTYDYTPYHAEDKVITAGIWTIHFSVDNDMWSSEHRMRDVIKELELDVFGLLESDTQRILMGNRDVTQFLAEDLGMYVDYGPGPNKHTWGAALLSKFPIVNSTHHLLPSPVGELAPAIHATLDCYGTLVDVFVFHSGQEEDPEDRRLQSEYLSKLMRESPRPSILLSYLVTKPKEGNYNTYVGEKSGMRDIDSSDWDRWCEYILYKGIKRIGYARVSRSTITDTEIQAGKFLVGAPEGTDDQIPEAHVPYGQRWPALFRGQGVRDHRYHVFEEPRYYA</sequence>
<evidence type="ECO:0000259" key="4">
    <source>
        <dbReference type="Pfam" id="PF23022"/>
    </source>
</evidence>
<feature type="transmembrane region" description="Helical" evidence="1">
    <location>
        <begin position="576"/>
        <end position="599"/>
    </location>
</feature>
<dbReference type="InterPro" id="IPR053911">
    <property type="entry name" value="PGAP2IP_TM_2nd"/>
</dbReference>
<feature type="transmembrane region" description="Helical" evidence="1">
    <location>
        <begin position="75"/>
        <end position="96"/>
    </location>
</feature>
<dbReference type="EMBL" id="MU004182">
    <property type="protein sequence ID" value="KAF2501009.1"/>
    <property type="molecule type" value="Genomic_DNA"/>
</dbReference>
<feature type="transmembrane region" description="Helical" evidence="1">
    <location>
        <begin position="524"/>
        <end position="540"/>
    </location>
</feature>
<dbReference type="Pfam" id="PF23021">
    <property type="entry name" value="6TM_2nd_PGAP2IP"/>
    <property type="match status" value="1"/>
</dbReference>
<feature type="transmembrane region" description="Helical" evidence="1">
    <location>
        <begin position="546"/>
        <end position="564"/>
    </location>
</feature>
<feature type="transmembrane region" description="Helical" evidence="1">
    <location>
        <begin position="387"/>
        <end position="405"/>
    </location>
</feature>
<dbReference type="AlphaFoldDB" id="A0A6A6R8R0"/>
<keyword evidence="1" id="KW-0472">Membrane</keyword>
<evidence type="ECO:0000259" key="3">
    <source>
        <dbReference type="Pfam" id="PF23021"/>
    </source>
</evidence>
<dbReference type="GO" id="GO:0006506">
    <property type="term" value="P:GPI anchor biosynthetic process"/>
    <property type="evidence" value="ECO:0007669"/>
    <property type="project" value="TreeGrafter"/>
</dbReference>
<gene>
    <name evidence="6" type="ORF">BU16DRAFT_522067</name>
</gene>
<dbReference type="OrthoDB" id="68581at2759"/>
<protein>
    <submittedName>
        <fullName evidence="6">Calcofluor white hypersensitive protein-like protein</fullName>
    </submittedName>
</protein>
<dbReference type="InterPro" id="IPR019402">
    <property type="entry name" value="CWH43_N"/>
</dbReference>
<organism evidence="6 7">
    <name type="scientific">Lophium mytilinum</name>
    <dbReference type="NCBI Taxonomy" id="390894"/>
    <lineage>
        <taxon>Eukaryota</taxon>
        <taxon>Fungi</taxon>
        <taxon>Dikarya</taxon>
        <taxon>Ascomycota</taxon>
        <taxon>Pezizomycotina</taxon>
        <taxon>Dothideomycetes</taxon>
        <taxon>Pleosporomycetidae</taxon>
        <taxon>Mytilinidiales</taxon>
        <taxon>Mytilinidiaceae</taxon>
        <taxon>Lophium</taxon>
    </lineage>
</organism>
<dbReference type="InterPro" id="IPR051916">
    <property type="entry name" value="GPI-anchor_lipid_remodeler"/>
</dbReference>
<feature type="domain" description="PGAP2IP second transmembrane" evidence="3">
    <location>
        <begin position="454"/>
        <end position="631"/>
    </location>
</feature>
<feature type="domain" description="CWH43-like N-terminal" evidence="2">
    <location>
        <begin position="16"/>
        <end position="224"/>
    </location>
</feature>
<feature type="transmembrane region" description="Helical" evidence="1">
    <location>
        <begin position="611"/>
        <end position="628"/>
    </location>
</feature>
<dbReference type="InterPro" id="IPR057315">
    <property type="entry name" value="Exo_endo_phos_PGAP2IP_C"/>
</dbReference>
<dbReference type="Gene3D" id="3.60.10.10">
    <property type="entry name" value="Endonuclease/exonuclease/phosphatase"/>
    <property type="match status" value="1"/>
</dbReference>
<feature type="transmembrane region" description="Helical" evidence="1">
    <location>
        <begin position="169"/>
        <end position="186"/>
    </location>
</feature>
<feature type="transmembrane region" description="Helical" evidence="1">
    <location>
        <begin position="276"/>
        <end position="294"/>
    </location>
</feature>
<reference evidence="6" key="1">
    <citation type="journal article" date="2020" name="Stud. Mycol.">
        <title>101 Dothideomycetes genomes: a test case for predicting lifestyles and emergence of pathogens.</title>
        <authorList>
            <person name="Haridas S."/>
            <person name="Albert R."/>
            <person name="Binder M."/>
            <person name="Bloem J."/>
            <person name="Labutti K."/>
            <person name="Salamov A."/>
            <person name="Andreopoulos B."/>
            <person name="Baker S."/>
            <person name="Barry K."/>
            <person name="Bills G."/>
            <person name="Bluhm B."/>
            <person name="Cannon C."/>
            <person name="Castanera R."/>
            <person name="Culley D."/>
            <person name="Daum C."/>
            <person name="Ezra D."/>
            <person name="Gonzalez J."/>
            <person name="Henrissat B."/>
            <person name="Kuo A."/>
            <person name="Liang C."/>
            <person name="Lipzen A."/>
            <person name="Lutzoni F."/>
            <person name="Magnuson J."/>
            <person name="Mondo S."/>
            <person name="Nolan M."/>
            <person name="Ohm R."/>
            <person name="Pangilinan J."/>
            <person name="Park H.-J."/>
            <person name="Ramirez L."/>
            <person name="Alfaro M."/>
            <person name="Sun H."/>
            <person name="Tritt A."/>
            <person name="Yoshinaga Y."/>
            <person name="Zwiers L.-H."/>
            <person name="Turgeon B."/>
            <person name="Goodwin S."/>
            <person name="Spatafora J."/>
            <person name="Crous P."/>
            <person name="Grigoriev I."/>
        </authorList>
    </citation>
    <scope>NUCLEOTIDE SEQUENCE</scope>
    <source>
        <strain evidence="6">CBS 269.34</strain>
    </source>
</reference>
<evidence type="ECO:0000259" key="2">
    <source>
        <dbReference type="Pfam" id="PF10277"/>
    </source>
</evidence>
<feature type="transmembrane region" description="Helical" evidence="1">
    <location>
        <begin position="206"/>
        <end position="229"/>
    </location>
</feature>
<feature type="domain" description="PGAP2IP C-terminal nuclease-like" evidence="5">
    <location>
        <begin position="689"/>
        <end position="925"/>
    </location>
</feature>
<keyword evidence="7" id="KW-1185">Reference proteome</keyword>
<feature type="transmembrane region" description="Helical" evidence="1">
    <location>
        <begin position="21"/>
        <end position="43"/>
    </location>
</feature>
<dbReference type="InterPro" id="IPR053912">
    <property type="entry name" value="PGAP2IP_TM_1nd"/>
</dbReference>
<feature type="transmembrane region" description="Helical" evidence="1">
    <location>
        <begin position="458"/>
        <end position="475"/>
    </location>
</feature>
<evidence type="ECO:0000256" key="1">
    <source>
        <dbReference type="SAM" id="Phobius"/>
    </source>
</evidence>
<evidence type="ECO:0000259" key="5">
    <source>
        <dbReference type="Pfam" id="PF23226"/>
    </source>
</evidence>
<feature type="domain" description="PGAP2IP first transmembrane" evidence="4">
    <location>
        <begin position="280"/>
        <end position="434"/>
    </location>
</feature>
<dbReference type="Pfam" id="PF23022">
    <property type="entry name" value="6TM_1st_PGAP2IP"/>
    <property type="match status" value="1"/>
</dbReference>
<feature type="transmembrane region" description="Helical" evidence="1">
    <location>
        <begin position="300"/>
        <end position="319"/>
    </location>
</feature>
<accession>A0A6A6R8R0</accession>
<dbReference type="PANTHER" id="PTHR14859:SF1">
    <property type="entry name" value="PGAP2-INTERACTING PROTEIN"/>
    <property type="match status" value="1"/>
</dbReference>
<name>A0A6A6R8R0_9PEZI</name>
<keyword evidence="1" id="KW-0812">Transmembrane</keyword>
<dbReference type="PANTHER" id="PTHR14859">
    <property type="entry name" value="CALCOFLUOR WHITE HYPERSENSITIVE PROTEIN PRECURSOR"/>
    <property type="match status" value="1"/>
</dbReference>
<proteinExistence type="predicted"/>
<dbReference type="GO" id="GO:0031505">
    <property type="term" value="P:fungal-type cell wall organization"/>
    <property type="evidence" value="ECO:0007669"/>
    <property type="project" value="TreeGrafter"/>
</dbReference>
<dbReference type="FunFam" id="3.60.10.10:FF:000031">
    <property type="entry name" value="Calcofluor white hypersensitive protein"/>
    <property type="match status" value="1"/>
</dbReference>
<evidence type="ECO:0000313" key="6">
    <source>
        <dbReference type="EMBL" id="KAF2501009.1"/>
    </source>
</evidence>
<dbReference type="SUPFAM" id="SSF56219">
    <property type="entry name" value="DNase I-like"/>
    <property type="match status" value="1"/>
</dbReference>
<dbReference type="InterPro" id="IPR036691">
    <property type="entry name" value="Endo/exonu/phosph_ase_sf"/>
</dbReference>
<feature type="transmembrane region" description="Helical" evidence="1">
    <location>
        <begin position="495"/>
        <end position="517"/>
    </location>
</feature>
<feature type="transmembrane region" description="Helical" evidence="1">
    <location>
        <begin position="137"/>
        <end position="157"/>
    </location>
</feature>
<feature type="transmembrane region" description="Helical" evidence="1">
    <location>
        <begin position="108"/>
        <end position="125"/>
    </location>
</feature>
<dbReference type="Pfam" id="PF23226">
    <property type="entry name" value="Exo_endo_phos_PGAP2IP"/>
    <property type="match status" value="1"/>
</dbReference>
<dbReference type="GO" id="GO:0005783">
    <property type="term" value="C:endoplasmic reticulum"/>
    <property type="evidence" value="ECO:0007669"/>
    <property type="project" value="TreeGrafter"/>
</dbReference>
<dbReference type="Proteomes" id="UP000799750">
    <property type="component" value="Unassembled WGS sequence"/>
</dbReference>
<dbReference type="Pfam" id="PF10277">
    <property type="entry name" value="Frag1"/>
    <property type="match status" value="1"/>
</dbReference>
<keyword evidence="1" id="KW-1133">Transmembrane helix</keyword>
<feature type="transmembrane region" description="Helical" evidence="1">
    <location>
        <begin position="656"/>
        <end position="676"/>
    </location>
</feature>
<feature type="transmembrane region" description="Helical" evidence="1">
    <location>
        <begin position="420"/>
        <end position="437"/>
    </location>
</feature>